<evidence type="ECO:0000256" key="3">
    <source>
        <dbReference type="ARBA" id="ARBA00016573"/>
    </source>
</evidence>
<evidence type="ECO:0000256" key="5">
    <source>
        <dbReference type="ARBA" id="ARBA00023212"/>
    </source>
</evidence>
<dbReference type="Gene3D" id="2.160.10.10">
    <property type="entry name" value="Hexapeptide repeat proteins"/>
    <property type="match status" value="1"/>
</dbReference>
<dbReference type="GO" id="GO:0070840">
    <property type="term" value="F:dynein complex binding"/>
    <property type="evidence" value="ECO:0007669"/>
    <property type="project" value="TreeGrafter"/>
</dbReference>
<dbReference type="GO" id="GO:0005869">
    <property type="term" value="C:dynactin complex"/>
    <property type="evidence" value="ECO:0007669"/>
    <property type="project" value="InterPro"/>
</dbReference>
<keyword evidence="4" id="KW-0963">Cytoplasm</keyword>
<evidence type="ECO:0000256" key="6">
    <source>
        <dbReference type="ARBA" id="ARBA00034687"/>
    </source>
</evidence>
<dbReference type="CDD" id="cd04646">
    <property type="entry name" value="LbH_Dynactin_6"/>
    <property type="match status" value="1"/>
</dbReference>
<dbReference type="PANTHER" id="PTHR13072:SF0">
    <property type="entry name" value="DYNACTIN SUBUNIT 6"/>
    <property type="match status" value="1"/>
</dbReference>
<name>A0A8J4V4Q5_9MYCE</name>
<organism evidence="7 8">
    <name type="scientific">Polysphondylium violaceum</name>
    <dbReference type="NCBI Taxonomy" id="133409"/>
    <lineage>
        <taxon>Eukaryota</taxon>
        <taxon>Amoebozoa</taxon>
        <taxon>Evosea</taxon>
        <taxon>Eumycetozoa</taxon>
        <taxon>Dictyostelia</taxon>
        <taxon>Dictyosteliales</taxon>
        <taxon>Dictyosteliaceae</taxon>
        <taxon>Polysphondylium</taxon>
    </lineage>
</organism>
<dbReference type="InterPro" id="IPR027777">
    <property type="entry name" value="DCTN6"/>
</dbReference>
<comment type="subcellular location">
    <subcellularLocation>
        <location evidence="1">Cytoplasm</location>
        <location evidence="1">Cytoskeleton</location>
    </subcellularLocation>
</comment>
<comment type="similarity">
    <text evidence="2">Belongs to the dynactin subunits 5/6 family. Dynactin subunit 6 subfamily.</text>
</comment>
<protein>
    <recommendedName>
        <fullName evidence="3">Dynactin subunit 6</fullName>
    </recommendedName>
</protein>
<keyword evidence="8" id="KW-1185">Reference proteome</keyword>
<dbReference type="Proteomes" id="UP000695562">
    <property type="component" value="Unassembled WGS sequence"/>
</dbReference>
<evidence type="ECO:0000256" key="4">
    <source>
        <dbReference type="ARBA" id="ARBA00022490"/>
    </source>
</evidence>
<proteinExistence type="inferred from homology"/>
<evidence type="ECO:0000256" key="2">
    <source>
        <dbReference type="ARBA" id="ARBA00007719"/>
    </source>
</evidence>
<dbReference type="PANTHER" id="PTHR13072">
    <property type="entry name" value="DYNACTIN 6"/>
    <property type="match status" value="1"/>
</dbReference>
<dbReference type="OrthoDB" id="2355at2759"/>
<gene>
    <name evidence="7" type="ORF">CYY_007669</name>
</gene>
<evidence type="ECO:0000313" key="8">
    <source>
        <dbReference type="Proteomes" id="UP000695562"/>
    </source>
</evidence>
<dbReference type="EMBL" id="AJWJ01000422">
    <property type="protein sequence ID" value="KAF2071009.1"/>
    <property type="molecule type" value="Genomic_DNA"/>
</dbReference>
<sequence length="177" mass="19249">MSSSPPIEKTIICQDCVISNGVQIGGGTVLHPKASIIIEEGAGQIILGENNIIEELVQIINRSKEKMIIGSNNLFEVGCIIECSSIGNQNVIESKSIISRDVVIGNGCSISAKSIVPEKQILSDNTVISETSSSFVNFHSKIPVEIHESIHSSHLELLHKTLPKFHNMKKYENKTST</sequence>
<comment type="function">
    <text evidence="6">Part of the dynactin complex that activates the molecular motor dynein for ultra-processive transport along microtubules.</text>
</comment>
<reference evidence="7" key="1">
    <citation type="submission" date="2020-01" db="EMBL/GenBank/DDBJ databases">
        <title>Development of genomics and gene disruption for Polysphondylium violaceum indicates a role for the polyketide synthase stlB in stalk morphogenesis.</title>
        <authorList>
            <person name="Narita B."/>
            <person name="Kawabe Y."/>
            <person name="Kin K."/>
            <person name="Saito T."/>
            <person name="Gibbs R."/>
            <person name="Kuspa A."/>
            <person name="Muzny D."/>
            <person name="Queller D."/>
            <person name="Richards S."/>
            <person name="Strassman J."/>
            <person name="Sucgang R."/>
            <person name="Worley K."/>
            <person name="Schaap P."/>
        </authorList>
    </citation>
    <scope>NUCLEOTIDE SEQUENCE</scope>
    <source>
        <strain evidence="7">QSvi11</strain>
    </source>
</reference>
<keyword evidence="5" id="KW-0206">Cytoskeleton</keyword>
<dbReference type="InterPro" id="IPR011004">
    <property type="entry name" value="Trimer_LpxA-like_sf"/>
</dbReference>
<evidence type="ECO:0000313" key="7">
    <source>
        <dbReference type="EMBL" id="KAF2071009.1"/>
    </source>
</evidence>
<dbReference type="GO" id="GO:0007052">
    <property type="term" value="P:mitotic spindle organization"/>
    <property type="evidence" value="ECO:0007669"/>
    <property type="project" value="TreeGrafter"/>
</dbReference>
<accession>A0A8J4V4Q5</accession>
<evidence type="ECO:0000256" key="1">
    <source>
        <dbReference type="ARBA" id="ARBA00004245"/>
    </source>
</evidence>
<dbReference type="SUPFAM" id="SSF51161">
    <property type="entry name" value="Trimeric LpxA-like enzymes"/>
    <property type="match status" value="1"/>
</dbReference>
<dbReference type="AlphaFoldDB" id="A0A8J4V4Q5"/>
<comment type="caution">
    <text evidence="7">The sequence shown here is derived from an EMBL/GenBank/DDBJ whole genome shotgun (WGS) entry which is preliminary data.</text>
</comment>